<keyword evidence="2" id="KW-0963">Cytoplasm</keyword>
<dbReference type="Proteomes" id="UP000199476">
    <property type="component" value="Unassembled WGS sequence"/>
</dbReference>
<keyword evidence="4" id="KW-1185">Reference proteome</keyword>
<dbReference type="HAMAP" id="MF_01539">
    <property type="entry name" value="TmcAL"/>
    <property type="match status" value="1"/>
</dbReference>
<dbReference type="Pfam" id="PF05636">
    <property type="entry name" value="HIGH_NTase1"/>
    <property type="match status" value="1"/>
</dbReference>
<dbReference type="RefSeq" id="WP_089760182.1">
    <property type="nucleotide sequence ID" value="NZ_FNGO01000011.1"/>
</dbReference>
<dbReference type="GO" id="GO:0016740">
    <property type="term" value="F:transferase activity"/>
    <property type="evidence" value="ECO:0007669"/>
    <property type="project" value="UniProtKB-KW"/>
</dbReference>
<comment type="catalytic activity">
    <reaction evidence="2">
        <text>cytidine(34) in elongator tRNA(Met) + acetate + ATP = N(4)-acetylcytidine(34) in elongator tRNA(Met) + AMP + diphosphate</text>
        <dbReference type="Rhea" id="RHEA:58144"/>
        <dbReference type="Rhea" id="RHEA-COMP:10693"/>
        <dbReference type="Rhea" id="RHEA-COMP:10694"/>
        <dbReference type="ChEBI" id="CHEBI:30089"/>
        <dbReference type="ChEBI" id="CHEBI:30616"/>
        <dbReference type="ChEBI" id="CHEBI:33019"/>
        <dbReference type="ChEBI" id="CHEBI:74900"/>
        <dbReference type="ChEBI" id="CHEBI:82748"/>
        <dbReference type="ChEBI" id="CHEBI:456215"/>
    </reaction>
</comment>
<feature type="binding site" evidence="2">
    <location>
        <begin position="8"/>
        <end position="21"/>
    </location>
    <ligand>
        <name>ATP</name>
        <dbReference type="ChEBI" id="CHEBI:30616"/>
    </ligand>
</feature>
<comment type="function">
    <text evidence="2">Catalyzes the formation of N(4)-acetylcytidine (ac(4)C) at the wobble position of elongator tRNA(Met), using acetate and ATP as substrates. First activates an acetate ion to form acetyladenylate (Ac-AMP) and then transfers the acetyl group to tRNA to form ac(4)C34.</text>
</comment>
<keyword evidence="2" id="KW-0547">Nucleotide-binding</keyword>
<dbReference type="STRING" id="321763.SAMN04488692_11116"/>
<dbReference type="SUPFAM" id="SSF52374">
    <property type="entry name" value="Nucleotidylyl transferase"/>
    <property type="match status" value="1"/>
</dbReference>
<gene>
    <name evidence="2" type="primary">tmcAL</name>
    <name evidence="3" type="ORF">SAMN04488692_11116</name>
</gene>
<name>A0A1G9NSX2_9FIRM</name>
<dbReference type="GO" id="GO:0000049">
    <property type="term" value="F:tRNA binding"/>
    <property type="evidence" value="ECO:0007669"/>
    <property type="project" value="UniProtKB-KW"/>
</dbReference>
<dbReference type="InterPro" id="IPR014729">
    <property type="entry name" value="Rossmann-like_a/b/a_fold"/>
</dbReference>
<keyword evidence="2" id="KW-0436">Ligase</keyword>
<reference evidence="3 4" key="1">
    <citation type="submission" date="2016-10" db="EMBL/GenBank/DDBJ databases">
        <authorList>
            <person name="de Groot N.N."/>
        </authorList>
    </citation>
    <scope>NUCLEOTIDE SEQUENCE [LARGE SCALE GENOMIC DNA]</scope>
    <source>
        <strain evidence="3 4">SLAS-1</strain>
    </source>
</reference>
<evidence type="ECO:0000313" key="4">
    <source>
        <dbReference type="Proteomes" id="UP000199476"/>
    </source>
</evidence>
<dbReference type="GO" id="GO:0006400">
    <property type="term" value="P:tRNA modification"/>
    <property type="evidence" value="ECO:0007669"/>
    <property type="project" value="UniProtKB-UniRule"/>
</dbReference>
<feature type="binding site" evidence="2">
    <location>
        <position position="103"/>
    </location>
    <ligand>
        <name>ATP</name>
        <dbReference type="ChEBI" id="CHEBI:30616"/>
    </ligand>
</feature>
<feature type="binding site" evidence="2">
    <location>
        <position position="203"/>
    </location>
    <ligand>
        <name>ATP</name>
        <dbReference type="ChEBI" id="CHEBI:30616"/>
    </ligand>
</feature>
<evidence type="ECO:0000256" key="1">
    <source>
        <dbReference type="ARBA" id="ARBA00022694"/>
    </source>
</evidence>
<dbReference type="Gene3D" id="3.40.50.620">
    <property type="entry name" value="HUPs"/>
    <property type="match status" value="1"/>
</dbReference>
<dbReference type="PANTHER" id="PTHR37825:SF1">
    <property type="entry name" value="TRNA(MET) CYTIDINE ACETATE LIGASE"/>
    <property type="match status" value="1"/>
</dbReference>
<dbReference type="GO" id="GO:0005524">
    <property type="term" value="F:ATP binding"/>
    <property type="evidence" value="ECO:0007669"/>
    <property type="project" value="UniProtKB-KW"/>
</dbReference>
<proteinExistence type="inferred from homology"/>
<keyword evidence="2" id="KW-0067">ATP-binding</keyword>
<dbReference type="GO" id="GO:0005737">
    <property type="term" value="C:cytoplasm"/>
    <property type="evidence" value="ECO:0007669"/>
    <property type="project" value="UniProtKB-SubCell"/>
</dbReference>
<accession>A0A1G9NSX2</accession>
<keyword evidence="1 2" id="KW-0819">tRNA processing</keyword>
<keyword evidence="2" id="KW-0820">tRNA-binding</keyword>
<keyword evidence="2" id="KW-0694">RNA-binding</keyword>
<dbReference type="GO" id="GO:0016879">
    <property type="term" value="F:ligase activity, forming carbon-nitrogen bonds"/>
    <property type="evidence" value="ECO:0007669"/>
    <property type="project" value="UniProtKB-UniRule"/>
</dbReference>
<feature type="binding site" evidence="2">
    <location>
        <position position="178"/>
    </location>
    <ligand>
        <name>ATP</name>
        <dbReference type="ChEBI" id="CHEBI:30616"/>
    </ligand>
</feature>
<dbReference type="EMBL" id="FNGO01000011">
    <property type="protein sequence ID" value="SDL89413.1"/>
    <property type="molecule type" value="Genomic_DNA"/>
</dbReference>
<dbReference type="OrthoDB" id="9769796at2"/>
<protein>
    <recommendedName>
        <fullName evidence="2">tRNA(Met) cytidine acetate ligase</fullName>
        <ecNumber evidence="2">6.3.4.-</ecNumber>
    </recommendedName>
</protein>
<organism evidence="3 4">
    <name type="scientific">Halarsenatibacter silvermanii</name>
    <dbReference type="NCBI Taxonomy" id="321763"/>
    <lineage>
        <taxon>Bacteria</taxon>
        <taxon>Bacillati</taxon>
        <taxon>Bacillota</taxon>
        <taxon>Clostridia</taxon>
        <taxon>Halanaerobiales</taxon>
        <taxon>Halarsenatibacteraceae</taxon>
        <taxon>Halarsenatibacter</taxon>
    </lineage>
</organism>
<dbReference type="AlphaFoldDB" id="A0A1G9NSX2"/>
<dbReference type="EC" id="6.3.4.-" evidence="2"/>
<comment type="subcellular location">
    <subcellularLocation>
        <location evidence="2">Cytoplasm</location>
    </subcellularLocation>
</comment>
<sequence>MKSAAGVITEYNPFHNGHLYHLQKARDITRGKYVIAVMSGNFTQRGVPACLDKWQRAKMAVRAGVDLVLELPTSSCIRGAHSFARGAVETLAETGMVDEIVFGSEQGDIKILEKIASILAEEPIEFKKMMNEELKSGLSFLQARNRALNKYYSSRPETGGDFTDRELSSPADILSSPNNILGIEYIKNIKELNLDLDPKTIKRKGADYHDEYIEPGNKIASATSLRKKLYKGRMEKIKDFVPQTTMKILYKACQNGLAPADRKNFSRLIPGLLRQRTKGELRKCPDSADDLVNSIIKSQKDGCSSFEEIVNTASSKTHTEGRVRRVLLQAALRVFDYNAKITAGNRVDSPQYLRVLAVKSESKNILGELNRRARLPVITNPSSLTSQTDFNSQDDKILQISLDLMATDIFTLLYPSESKRKSHRDFYTPVIE</sequence>
<evidence type="ECO:0000313" key="3">
    <source>
        <dbReference type="EMBL" id="SDL89413.1"/>
    </source>
</evidence>
<comment type="caution">
    <text evidence="2">Lacks conserved residue(s) required for the propagation of feature annotation.</text>
</comment>
<dbReference type="InterPro" id="IPR008513">
    <property type="entry name" value="tRNA(Met)_cyd_acetate_ligase"/>
</dbReference>
<evidence type="ECO:0000256" key="2">
    <source>
        <dbReference type="HAMAP-Rule" id="MF_01539"/>
    </source>
</evidence>
<comment type="similarity">
    <text evidence="2">Belongs to the TmcAL family.</text>
</comment>
<keyword evidence="3" id="KW-0808">Transferase</keyword>
<dbReference type="PANTHER" id="PTHR37825">
    <property type="entry name" value="TRNA(MET) CYTIDINE ACETATE LIGASE"/>
    <property type="match status" value="1"/>
</dbReference>